<protein>
    <submittedName>
        <fullName evidence="1">17786_t:CDS:1</fullName>
    </submittedName>
</protein>
<proteinExistence type="predicted"/>
<feature type="non-terminal residue" evidence="1">
    <location>
        <position position="1"/>
    </location>
</feature>
<dbReference type="Proteomes" id="UP000789920">
    <property type="component" value="Unassembled WGS sequence"/>
</dbReference>
<accession>A0ACA9SG28</accession>
<gene>
    <name evidence="1" type="ORF">RPERSI_LOCUS30163</name>
</gene>
<name>A0ACA9SG28_9GLOM</name>
<keyword evidence="2" id="KW-1185">Reference proteome</keyword>
<evidence type="ECO:0000313" key="1">
    <source>
        <dbReference type="EMBL" id="CAG8837081.1"/>
    </source>
</evidence>
<comment type="caution">
    <text evidence="1">The sequence shown here is derived from an EMBL/GenBank/DDBJ whole genome shotgun (WGS) entry which is preliminary data.</text>
</comment>
<organism evidence="1 2">
    <name type="scientific">Racocetra persica</name>
    <dbReference type="NCBI Taxonomy" id="160502"/>
    <lineage>
        <taxon>Eukaryota</taxon>
        <taxon>Fungi</taxon>
        <taxon>Fungi incertae sedis</taxon>
        <taxon>Mucoromycota</taxon>
        <taxon>Glomeromycotina</taxon>
        <taxon>Glomeromycetes</taxon>
        <taxon>Diversisporales</taxon>
        <taxon>Gigasporaceae</taxon>
        <taxon>Racocetra</taxon>
    </lineage>
</organism>
<sequence length="150" mass="16764">DKVKKAGGKASKTSDDKRSLQKKNQREKFIQKVSLDLIQSDIDLAKQQLVTLSSTSSPCKQADSSSFAHLYEKLRDAKDFADHAVQKAIICYCQFGKALIQKQGEIASERQVDPESNAVSRVLNMEVRAQLPADTSDALLWKRIEQAKKL</sequence>
<evidence type="ECO:0000313" key="2">
    <source>
        <dbReference type="Proteomes" id="UP000789920"/>
    </source>
</evidence>
<dbReference type="EMBL" id="CAJVQC010116599">
    <property type="protein sequence ID" value="CAG8837081.1"/>
    <property type="molecule type" value="Genomic_DNA"/>
</dbReference>
<reference evidence="1" key="1">
    <citation type="submission" date="2021-06" db="EMBL/GenBank/DDBJ databases">
        <authorList>
            <person name="Kallberg Y."/>
            <person name="Tangrot J."/>
            <person name="Rosling A."/>
        </authorList>
    </citation>
    <scope>NUCLEOTIDE SEQUENCE</scope>
    <source>
        <strain evidence="1">MA461A</strain>
    </source>
</reference>